<dbReference type="EMBL" id="GL945485">
    <property type="protein sequence ID" value="EGN95412.1"/>
    <property type="molecule type" value="Genomic_DNA"/>
</dbReference>
<feature type="compositionally biased region" description="Low complexity" evidence="1">
    <location>
        <begin position="11"/>
        <end position="28"/>
    </location>
</feature>
<dbReference type="Proteomes" id="UP000008063">
    <property type="component" value="Unassembled WGS sequence"/>
</dbReference>
<feature type="compositionally biased region" description="Polar residues" evidence="1">
    <location>
        <begin position="57"/>
        <end position="66"/>
    </location>
</feature>
<dbReference type="AlphaFoldDB" id="F8Q774"/>
<feature type="compositionally biased region" description="Pro residues" evidence="1">
    <location>
        <begin position="1"/>
        <end position="10"/>
    </location>
</feature>
<evidence type="ECO:0000313" key="2">
    <source>
        <dbReference type="EMBL" id="EGN95412.1"/>
    </source>
</evidence>
<dbReference type="HOGENOM" id="CLU_756858_0_0_1"/>
<sequence length="366" mass="38856">MSPSVPPIPSSPRSQPGVVGVNAAAPAPSQTMTPTAPKRRPRTDSVSTYHSGPGASSHPTATSSDSLFRLLPRETRPALRRMLYVEPSARCTLADLLKGTGKGGGLLGGCECGGRREGQVGVNGGGHGSVNGSIKMNGHVTNGDAPSHAHDAHCECECEWDEADEGDEWVKSIKTCAEPGYGGVNAGHVHVRVAVEEKAHKRSRVEVVTPRRSRLGPQVGGGWDDGWMRLALFPLSPLDFIAIPIRALSVCDPRHDSPRSRPLPHPIYGGADDERSTPSTFLGPIDTIGPHRHSAPSYITKTPRNAPTPAHARATFPPVFKPPFSTLHGPPRQNGIAFFSAVVNSLIRDVFPSSIPSPIVHTPRAP</sequence>
<organism evidence="3">
    <name type="scientific">Serpula lacrymans var. lacrymans (strain S7.3)</name>
    <name type="common">Dry rot fungus</name>
    <dbReference type="NCBI Taxonomy" id="936435"/>
    <lineage>
        <taxon>Eukaryota</taxon>
        <taxon>Fungi</taxon>
        <taxon>Dikarya</taxon>
        <taxon>Basidiomycota</taxon>
        <taxon>Agaricomycotina</taxon>
        <taxon>Agaricomycetes</taxon>
        <taxon>Agaricomycetidae</taxon>
        <taxon>Boletales</taxon>
        <taxon>Coniophorineae</taxon>
        <taxon>Serpulaceae</taxon>
        <taxon>Serpula</taxon>
    </lineage>
</organism>
<feature type="region of interest" description="Disordered" evidence="1">
    <location>
        <begin position="254"/>
        <end position="276"/>
    </location>
</feature>
<gene>
    <name evidence="2" type="ORF">SERLA73DRAFT_76520</name>
</gene>
<protein>
    <submittedName>
        <fullName evidence="2">Uncharacterized protein</fullName>
    </submittedName>
</protein>
<accession>F8Q774</accession>
<evidence type="ECO:0000313" key="3">
    <source>
        <dbReference type="Proteomes" id="UP000008063"/>
    </source>
</evidence>
<evidence type="ECO:0000256" key="1">
    <source>
        <dbReference type="SAM" id="MobiDB-lite"/>
    </source>
</evidence>
<keyword evidence="3" id="KW-1185">Reference proteome</keyword>
<dbReference type="InParanoid" id="F8Q774"/>
<proteinExistence type="predicted"/>
<name>F8Q774_SERL3</name>
<feature type="region of interest" description="Disordered" evidence="1">
    <location>
        <begin position="1"/>
        <end position="69"/>
    </location>
</feature>
<reference evidence="3" key="1">
    <citation type="journal article" date="2011" name="Science">
        <title>The plant cell wall-decomposing machinery underlies the functional diversity of forest fungi.</title>
        <authorList>
            <person name="Eastwood D.C."/>
            <person name="Floudas D."/>
            <person name="Binder M."/>
            <person name="Majcherczyk A."/>
            <person name="Schneider P."/>
            <person name="Aerts A."/>
            <person name="Asiegbu F.O."/>
            <person name="Baker S.E."/>
            <person name="Barry K."/>
            <person name="Bendiksby M."/>
            <person name="Blumentritt M."/>
            <person name="Coutinho P.M."/>
            <person name="Cullen D."/>
            <person name="de Vries R.P."/>
            <person name="Gathman A."/>
            <person name="Goodell B."/>
            <person name="Henrissat B."/>
            <person name="Ihrmark K."/>
            <person name="Kauserud H."/>
            <person name="Kohler A."/>
            <person name="LaButti K."/>
            <person name="Lapidus A."/>
            <person name="Lavin J.L."/>
            <person name="Lee Y.-H."/>
            <person name="Lindquist E."/>
            <person name="Lilly W."/>
            <person name="Lucas S."/>
            <person name="Morin E."/>
            <person name="Murat C."/>
            <person name="Oguiza J.A."/>
            <person name="Park J."/>
            <person name="Pisabarro A.G."/>
            <person name="Riley R."/>
            <person name="Rosling A."/>
            <person name="Salamov A."/>
            <person name="Schmidt O."/>
            <person name="Schmutz J."/>
            <person name="Skrede I."/>
            <person name="Stenlid J."/>
            <person name="Wiebenga A."/>
            <person name="Xie X."/>
            <person name="Kuees U."/>
            <person name="Hibbett D.S."/>
            <person name="Hoffmeister D."/>
            <person name="Hoegberg N."/>
            <person name="Martin F."/>
            <person name="Grigoriev I.V."/>
            <person name="Watkinson S.C."/>
        </authorList>
    </citation>
    <scope>NUCLEOTIDE SEQUENCE [LARGE SCALE GENOMIC DNA]</scope>
    <source>
        <strain evidence="3">strain S7.3</strain>
    </source>
</reference>